<dbReference type="PANTHER" id="PTHR12526">
    <property type="entry name" value="GLYCOSYLTRANSFERASE"/>
    <property type="match status" value="1"/>
</dbReference>
<evidence type="ECO:0000259" key="2">
    <source>
        <dbReference type="Pfam" id="PF13579"/>
    </source>
</evidence>
<gene>
    <name evidence="3" type="ORF">PQ457_06350</name>
</gene>
<dbReference type="EMBL" id="CP117417">
    <property type="protein sequence ID" value="WCT78581.1"/>
    <property type="molecule type" value="Genomic_DNA"/>
</dbReference>
<organism evidence="3 4">
    <name type="scientific">Novosphingobium humi</name>
    <dbReference type="NCBI Taxonomy" id="2282397"/>
    <lineage>
        <taxon>Bacteria</taxon>
        <taxon>Pseudomonadati</taxon>
        <taxon>Pseudomonadota</taxon>
        <taxon>Alphaproteobacteria</taxon>
        <taxon>Sphingomonadales</taxon>
        <taxon>Sphingomonadaceae</taxon>
        <taxon>Novosphingobium</taxon>
    </lineage>
</organism>
<protein>
    <submittedName>
        <fullName evidence="3">Glycosyltransferase</fullName>
        <ecNumber evidence="3">2.4.-.-</ecNumber>
    </submittedName>
</protein>
<dbReference type="PANTHER" id="PTHR12526:SF637">
    <property type="entry name" value="GLYCOSYLTRANSFERASE EPSF-RELATED"/>
    <property type="match status" value="1"/>
</dbReference>
<dbReference type="InterPro" id="IPR028098">
    <property type="entry name" value="Glyco_trans_4-like_N"/>
</dbReference>
<dbReference type="Pfam" id="PF00534">
    <property type="entry name" value="Glycos_transf_1"/>
    <property type="match status" value="1"/>
</dbReference>
<dbReference type="Proteomes" id="UP001218231">
    <property type="component" value="Chromosome"/>
</dbReference>
<feature type="domain" description="Glycosyltransferase subfamily 4-like N-terminal" evidence="2">
    <location>
        <begin position="15"/>
        <end position="192"/>
    </location>
</feature>
<evidence type="ECO:0000259" key="1">
    <source>
        <dbReference type="Pfam" id="PF00534"/>
    </source>
</evidence>
<keyword evidence="3" id="KW-0808">Transferase</keyword>
<dbReference type="SUPFAM" id="SSF53756">
    <property type="entry name" value="UDP-Glycosyltransferase/glycogen phosphorylase"/>
    <property type="match status" value="1"/>
</dbReference>
<dbReference type="Pfam" id="PF13579">
    <property type="entry name" value="Glyco_trans_4_4"/>
    <property type="match status" value="1"/>
</dbReference>
<keyword evidence="4" id="KW-1185">Reference proteome</keyword>
<keyword evidence="3" id="KW-0328">Glycosyltransferase</keyword>
<dbReference type="RefSeq" id="WP_273618892.1">
    <property type="nucleotide sequence ID" value="NZ_CP117417.1"/>
</dbReference>
<accession>A0ABY7U1E5</accession>
<proteinExistence type="predicted"/>
<feature type="domain" description="Glycosyl transferase family 1" evidence="1">
    <location>
        <begin position="209"/>
        <end position="374"/>
    </location>
</feature>
<dbReference type="EC" id="2.4.-.-" evidence="3"/>
<evidence type="ECO:0000313" key="4">
    <source>
        <dbReference type="Proteomes" id="UP001218231"/>
    </source>
</evidence>
<evidence type="ECO:0000313" key="3">
    <source>
        <dbReference type="EMBL" id="WCT78581.1"/>
    </source>
</evidence>
<reference evidence="3 4" key="1">
    <citation type="submission" date="2023-02" db="EMBL/GenBank/DDBJ databases">
        <title>Genome sequence of Novosphingobium humi KACC 19094.</title>
        <authorList>
            <person name="Kim S."/>
            <person name="Heo J."/>
            <person name="Kwon S.-W."/>
        </authorList>
    </citation>
    <scope>NUCLEOTIDE SEQUENCE [LARGE SCALE GENOMIC DNA]</scope>
    <source>
        <strain evidence="3 4">KACC 19094</strain>
    </source>
</reference>
<dbReference type="GO" id="GO:0016757">
    <property type="term" value="F:glycosyltransferase activity"/>
    <property type="evidence" value="ECO:0007669"/>
    <property type="project" value="UniProtKB-KW"/>
</dbReference>
<name>A0ABY7U1E5_9SPHN</name>
<dbReference type="InterPro" id="IPR001296">
    <property type="entry name" value="Glyco_trans_1"/>
</dbReference>
<dbReference type="Gene3D" id="3.40.50.2000">
    <property type="entry name" value="Glycogen Phosphorylase B"/>
    <property type="match status" value="2"/>
</dbReference>
<sequence>MKILRIIASADPAEGGPIEGVVRIGVELARNGHKQDILTMDPPDAPFLADCPAEVIAIGRPRHEAEAGSALVRALEKRVRFSPHAISWLKAHRDNYDVAIVEGLWNFSTMAARWGLVGGDTPYLVFTHGMLDPWFKQTYPLKSMAKQMSWLLNEGPLLANASKVLFTTEEERLLARNAFWPYRVREKVVGYGAANPPSDDIDRQILAFRRAVPELGDRPYLLYLSRIHEKKGCDLLIEAFSEYAVRHPDVDLVIAGPDQAGLKATLQALAQKLGIASRIHWPGMLMGDAKWGAYRAALAFTLMSHQENFGIVVAEALACGLPVLISDKVNIWREVADKRAGFVAPDTLDGARGLLQHLSDLTDEERADMGRRARACFERHFGFSNAALALETVARQACGQ</sequence>